<feature type="domain" description="YlxR" evidence="2">
    <location>
        <begin position="5"/>
        <end position="64"/>
    </location>
</feature>
<proteinExistence type="predicted"/>
<feature type="compositionally biased region" description="Gly residues" evidence="1">
    <location>
        <begin position="74"/>
        <end position="85"/>
    </location>
</feature>
<accession>A0A1Q2CL26</accession>
<protein>
    <recommendedName>
        <fullName evidence="2">YlxR domain-containing protein</fullName>
    </recommendedName>
</protein>
<evidence type="ECO:0000313" key="3">
    <source>
        <dbReference type="EMBL" id="AQP46775.1"/>
    </source>
</evidence>
<evidence type="ECO:0000313" key="4">
    <source>
        <dbReference type="Proteomes" id="UP000188145"/>
    </source>
</evidence>
<dbReference type="SUPFAM" id="SSF64376">
    <property type="entry name" value="YlxR-like"/>
    <property type="match status" value="1"/>
</dbReference>
<dbReference type="InterPro" id="IPR007393">
    <property type="entry name" value="YlxR_dom"/>
</dbReference>
<gene>
    <name evidence="3" type="ORF">BW730_03765</name>
</gene>
<evidence type="ECO:0000256" key="1">
    <source>
        <dbReference type="SAM" id="MobiDB-lite"/>
    </source>
</evidence>
<dbReference type="STRING" id="1332264.BW730_03765"/>
<keyword evidence="4" id="KW-1185">Reference proteome</keyword>
<dbReference type="KEGG" id="tes:BW730_03765"/>
<dbReference type="PANTHER" id="PTHR34215:SF1">
    <property type="entry name" value="YLXR DOMAIN-CONTAINING PROTEIN"/>
    <property type="match status" value="1"/>
</dbReference>
<dbReference type="OrthoDB" id="5244965at2"/>
<reference evidence="4" key="1">
    <citation type="submission" date="2017-02" db="EMBL/GenBank/DDBJ databases">
        <title>Tessaracoccus aquaemaris sp. nov., isolated from the intestine of a Korean rockfish, Sebastes schlegelii, in a marine aquaculture pond.</title>
        <authorList>
            <person name="Tak E.J."/>
            <person name="Bae J.-W."/>
        </authorList>
    </citation>
    <scope>NUCLEOTIDE SEQUENCE [LARGE SCALE GENOMIC DNA]</scope>
    <source>
        <strain evidence="4">NSG39</strain>
    </source>
</reference>
<organism evidence="3 4">
    <name type="scientific">Tessaracoccus aquimaris</name>
    <dbReference type="NCBI Taxonomy" id="1332264"/>
    <lineage>
        <taxon>Bacteria</taxon>
        <taxon>Bacillati</taxon>
        <taxon>Actinomycetota</taxon>
        <taxon>Actinomycetes</taxon>
        <taxon>Propionibacteriales</taxon>
        <taxon>Propionibacteriaceae</taxon>
        <taxon>Tessaracoccus</taxon>
    </lineage>
</organism>
<dbReference type="InterPro" id="IPR037465">
    <property type="entry name" value="YlxR"/>
</dbReference>
<dbReference type="Pfam" id="PF04296">
    <property type="entry name" value="YlxR"/>
    <property type="match status" value="1"/>
</dbReference>
<dbReference type="EMBL" id="CP019606">
    <property type="protein sequence ID" value="AQP46775.1"/>
    <property type="molecule type" value="Genomic_DNA"/>
</dbReference>
<dbReference type="Gene3D" id="3.30.1230.10">
    <property type="entry name" value="YlxR-like"/>
    <property type="match status" value="1"/>
</dbReference>
<sequence length="85" mass="8853">MTPERTCIACRGRAPQSELLRLVRRGDLVVDGTSPRLPGRGGYVHHGCLDLAGKRQSIRRNFGSGAVLDPSVGAPGGSSGDGGLR</sequence>
<dbReference type="Proteomes" id="UP000188145">
    <property type="component" value="Chromosome"/>
</dbReference>
<feature type="region of interest" description="Disordered" evidence="1">
    <location>
        <begin position="64"/>
        <end position="85"/>
    </location>
</feature>
<dbReference type="AlphaFoldDB" id="A0A1Q2CL26"/>
<name>A0A1Q2CL26_9ACTN</name>
<evidence type="ECO:0000259" key="2">
    <source>
        <dbReference type="Pfam" id="PF04296"/>
    </source>
</evidence>
<dbReference type="PANTHER" id="PTHR34215">
    <property type="entry name" value="BLL0784 PROTEIN"/>
    <property type="match status" value="1"/>
</dbReference>
<dbReference type="InterPro" id="IPR035931">
    <property type="entry name" value="YlxR-like_sf"/>
</dbReference>